<gene>
    <name evidence="3" type="ORF">F7D71_02840</name>
</gene>
<dbReference type="Pfam" id="PF03432">
    <property type="entry name" value="Relaxase"/>
    <property type="match status" value="1"/>
</dbReference>
<dbReference type="InterPro" id="IPR005094">
    <property type="entry name" value="Endonuclease_MobA/VirD2"/>
</dbReference>
<organism evidence="3 4">
    <name type="scientific">Segatella copri</name>
    <dbReference type="NCBI Taxonomy" id="165179"/>
    <lineage>
        <taxon>Bacteria</taxon>
        <taxon>Pseudomonadati</taxon>
        <taxon>Bacteroidota</taxon>
        <taxon>Bacteroidia</taxon>
        <taxon>Bacteroidales</taxon>
        <taxon>Prevotellaceae</taxon>
        <taxon>Segatella</taxon>
    </lineage>
</organism>
<evidence type="ECO:0000256" key="1">
    <source>
        <dbReference type="SAM" id="MobiDB-lite"/>
    </source>
</evidence>
<protein>
    <submittedName>
        <fullName evidence="3">Relaxase/mobilization nuclease domain-containing protein</fullName>
    </submittedName>
</protein>
<dbReference type="RefSeq" id="WP_153091918.1">
    <property type="nucleotide sequence ID" value="NZ_VZBX01000041.1"/>
</dbReference>
<reference evidence="4" key="1">
    <citation type="submission" date="2019-09" db="EMBL/GenBank/DDBJ databases">
        <title>Distinct polysaccharide growth profiles of human intestinal Prevotella copri isolates.</title>
        <authorList>
            <person name="Fehlner-Peach H."/>
            <person name="Magnabosco C."/>
            <person name="Raghavan V."/>
            <person name="Scher J.U."/>
            <person name="Tett A."/>
            <person name="Cox L.M."/>
            <person name="Gottsegen C."/>
            <person name="Watters A."/>
            <person name="Wiltshire- Gordon J.D."/>
            <person name="Segata N."/>
            <person name="Bonneau R."/>
            <person name="Littman D.R."/>
        </authorList>
    </citation>
    <scope>NUCLEOTIDE SEQUENCE [LARGE SCALE GENOMIC DNA]</scope>
    <source>
        <strain evidence="4">BU41712</strain>
    </source>
</reference>
<feature type="domain" description="MobA/VirD2-like nuclease" evidence="2">
    <location>
        <begin position="1"/>
        <end position="48"/>
    </location>
</feature>
<accession>A0AA90V621</accession>
<dbReference type="Proteomes" id="UP000423156">
    <property type="component" value="Unassembled WGS sequence"/>
</dbReference>
<sequence length="314" mass="35806">VYKHEDIDRHHMHIVTIRVDENGKCLDSRYNYHKSKAITRDLEEKYNLNKADRKQRRFDNPLRKVDASQGNVKKQVANTVKSLCATYRFQSLGEYRALLSLYNISLEEVRGEVGGREYHGFVYSATDGQGNKVGNPFKASKIDKSVGVEAIEKRFAYSAKKFKEEKKLSEMTRHSMEAVLKQTYHKDKFIELLKAKGIDVVFRHTADGRIYGATFIDHRTQSVFNGSRLGTNLSANALQEHFTLPYENEQPIPLTIPKEDGAISEQERHDSGLFDEYGSGLGLMSGGGPSNEAQEAAFDRELRRKKKKRKGRSL</sequence>
<evidence type="ECO:0000259" key="2">
    <source>
        <dbReference type="Pfam" id="PF03432"/>
    </source>
</evidence>
<feature type="compositionally biased region" description="Basic residues" evidence="1">
    <location>
        <begin position="303"/>
        <end position="314"/>
    </location>
</feature>
<dbReference type="AlphaFoldDB" id="A0AA90V621"/>
<proteinExistence type="predicted"/>
<dbReference type="EMBL" id="VZBZ01000018">
    <property type="protein sequence ID" value="MQN76821.1"/>
    <property type="molecule type" value="Genomic_DNA"/>
</dbReference>
<feature type="compositionally biased region" description="Gly residues" evidence="1">
    <location>
        <begin position="279"/>
        <end position="289"/>
    </location>
</feature>
<feature type="non-terminal residue" evidence="3">
    <location>
        <position position="1"/>
    </location>
</feature>
<feature type="region of interest" description="Disordered" evidence="1">
    <location>
        <begin position="274"/>
        <end position="314"/>
    </location>
</feature>
<comment type="caution">
    <text evidence="3">The sequence shown here is derived from an EMBL/GenBank/DDBJ whole genome shotgun (WGS) entry which is preliminary data.</text>
</comment>
<evidence type="ECO:0000313" key="4">
    <source>
        <dbReference type="Proteomes" id="UP000423156"/>
    </source>
</evidence>
<evidence type="ECO:0000313" key="3">
    <source>
        <dbReference type="EMBL" id="MQN76821.1"/>
    </source>
</evidence>
<name>A0AA90V621_9BACT</name>